<evidence type="ECO:0000256" key="11">
    <source>
        <dbReference type="ARBA" id="ARBA00023128"/>
    </source>
</evidence>
<dbReference type="InterPro" id="IPR040442">
    <property type="entry name" value="Pyrv_kinase-like_dom_sf"/>
</dbReference>
<gene>
    <name evidence="27" type="primary">CLYBL</name>
    <name evidence="27" type="ORF">AWC38_SpisGene16598</name>
</gene>
<keyword evidence="9" id="KW-0809">Transit peptide</keyword>
<keyword evidence="10" id="KW-0007">Acetylation</keyword>
<proteinExistence type="inferred from homology"/>
<evidence type="ECO:0000256" key="14">
    <source>
        <dbReference type="ARBA" id="ARBA00051623"/>
    </source>
</evidence>
<evidence type="ECO:0000256" key="6">
    <source>
        <dbReference type="ARBA" id="ARBA00022723"/>
    </source>
</evidence>
<evidence type="ECO:0000256" key="17">
    <source>
        <dbReference type="ARBA" id="ARBA00061542"/>
    </source>
</evidence>
<comment type="function">
    <text evidence="16">Mitochondrial citramalyl-CoA lyase indirectly involved in the vitamin B12 metabolism. Converts citramalyl-CoA into acetyl-CoA and pyruvate in the C5-dicarboxylate catabolism pathway. The C5-dicarboxylate catabolism pathway is required to detoxify itaconate, a vitamin B12-poisoning metabolite. Also acts as a malate synthase in vitro, converting glyoxylate and acetyl-CoA to malate. Also displays malyl-CoA thioesterase activity. Also acts as a beta-methylmalate synthase in vitro, by mediating conversion of glyoxylate and propionyl-CoA to beta-methylmalate. Also has very weak citramalate synthase activity in vitro.</text>
</comment>
<feature type="binding site" evidence="25">
    <location>
        <position position="160"/>
    </location>
    <ligand>
        <name>Mg(2+)</name>
        <dbReference type="ChEBI" id="CHEBI:18420"/>
    </ligand>
</feature>
<evidence type="ECO:0000256" key="23">
    <source>
        <dbReference type="ARBA" id="ARBA00083020"/>
    </source>
</evidence>
<dbReference type="SUPFAM" id="SSF51621">
    <property type="entry name" value="Phosphoenolpyruvate/pyruvate domain"/>
    <property type="match status" value="1"/>
</dbReference>
<comment type="catalytic activity">
    <reaction evidence="15">
        <text>(3S)-citramalyl-CoA = pyruvate + acetyl-CoA</text>
        <dbReference type="Rhea" id="RHEA:22612"/>
        <dbReference type="ChEBI" id="CHEBI:15361"/>
        <dbReference type="ChEBI" id="CHEBI:57288"/>
        <dbReference type="ChEBI" id="CHEBI:58668"/>
        <dbReference type="EC" id="4.1.3.25"/>
    </reaction>
</comment>
<dbReference type="GO" id="GO:0106064">
    <property type="term" value="P:regulation of cobalamin metabolic process"/>
    <property type="evidence" value="ECO:0007669"/>
    <property type="project" value="UniProtKB-ARBA"/>
</dbReference>
<evidence type="ECO:0000256" key="20">
    <source>
        <dbReference type="ARBA" id="ARBA00072098"/>
    </source>
</evidence>
<dbReference type="PANTHER" id="PTHR11105">
    <property type="entry name" value="CITRATE LYASE SUBUNIT BETA-RELATED"/>
    <property type="match status" value="1"/>
</dbReference>
<evidence type="ECO:0000256" key="7">
    <source>
        <dbReference type="ARBA" id="ARBA00022801"/>
    </source>
</evidence>
<comment type="catalytic activity">
    <reaction evidence="14">
        <text>propanoyl-CoA + glyoxylate + H2O = 3-methylmalate + CoA + H(+)</text>
        <dbReference type="Rhea" id="RHEA:47628"/>
        <dbReference type="ChEBI" id="CHEBI:15377"/>
        <dbReference type="ChEBI" id="CHEBI:15378"/>
        <dbReference type="ChEBI" id="CHEBI:36655"/>
        <dbReference type="ChEBI" id="CHEBI:57287"/>
        <dbReference type="ChEBI" id="CHEBI:57392"/>
        <dbReference type="ChEBI" id="CHEBI:87810"/>
    </reaction>
</comment>
<dbReference type="GO" id="GO:0046872">
    <property type="term" value="F:metal ion binding"/>
    <property type="evidence" value="ECO:0007669"/>
    <property type="project" value="UniProtKB-KW"/>
</dbReference>
<dbReference type="STRING" id="50429.A0A2B4RRQ1"/>
<comment type="cofactor">
    <cofactor evidence="1">
        <name>Mg(2+)</name>
        <dbReference type="ChEBI" id="CHEBI:18420"/>
    </cofactor>
</comment>
<dbReference type="GO" id="GO:0004474">
    <property type="term" value="F:malate synthase activity"/>
    <property type="evidence" value="ECO:0007669"/>
    <property type="project" value="UniProtKB-EC"/>
</dbReference>
<keyword evidence="5" id="KW-0808">Transferase</keyword>
<dbReference type="EC" id="4.1.3.25" evidence="19"/>
<evidence type="ECO:0000256" key="1">
    <source>
        <dbReference type="ARBA" id="ARBA00001946"/>
    </source>
</evidence>
<comment type="catalytic activity">
    <reaction evidence="13">
        <text>glyoxylate + acetyl-CoA + H2O = (S)-malate + CoA + H(+)</text>
        <dbReference type="Rhea" id="RHEA:18181"/>
        <dbReference type="ChEBI" id="CHEBI:15377"/>
        <dbReference type="ChEBI" id="CHEBI:15378"/>
        <dbReference type="ChEBI" id="CHEBI:15589"/>
        <dbReference type="ChEBI" id="CHEBI:36655"/>
        <dbReference type="ChEBI" id="CHEBI:57287"/>
        <dbReference type="ChEBI" id="CHEBI:57288"/>
        <dbReference type="EC" id="2.3.3.9"/>
    </reaction>
</comment>
<dbReference type="EC" id="2.3.3.9" evidence="4"/>
<dbReference type="GO" id="GO:0047777">
    <property type="term" value="F:(S)-citramalyl-CoA lyase activity"/>
    <property type="evidence" value="ECO:0007669"/>
    <property type="project" value="UniProtKB-EC"/>
</dbReference>
<evidence type="ECO:0000256" key="2">
    <source>
        <dbReference type="ARBA" id="ARBA00004173"/>
    </source>
</evidence>
<dbReference type="GO" id="GO:0005739">
    <property type="term" value="C:mitochondrion"/>
    <property type="evidence" value="ECO:0007669"/>
    <property type="project" value="UniProtKB-SubCell"/>
</dbReference>
<evidence type="ECO:0000256" key="3">
    <source>
        <dbReference type="ARBA" id="ARBA00011233"/>
    </source>
</evidence>
<evidence type="ECO:0000256" key="24">
    <source>
        <dbReference type="PIRSR" id="PIRSR015582-1"/>
    </source>
</evidence>
<evidence type="ECO:0000256" key="10">
    <source>
        <dbReference type="ARBA" id="ARBA00022990"/>
    </source>
</evidence>
<dbReference type="EC" id="3.1.2.30" evidence="18"/>
<dbReference type="InterPro" id="IPR040186">
    <property type="entry name" value="Citramalyl-CoA_lyase"/>
</dbReference>
<name>A0A2B4RRQ1_STYPI</name>
<feature type="binding site" evidence="24">
    <location>
        <position position="97"/>
    </location>
    <ligand>
        <name>substrate</name>
    </ligand>
</feature>
<dbReference type="Gene3D" id="3.20.20.60">
    <property type="entry name" value="Phosphoenolpyruvate-binding domains"/>
    <property type="match status" value="1"/>
</dbReference>
<dbReference type="OrthoDB" id="1773at2759"/>
<comment type="similarity">
    <text evidence="17">Belongs to the HpcH/HpaI aldolase family. Citrate lyase beta subunit-like subfamily.</text>
</comment>
<dbReference type="InterPro" id="IPR005000">
    <property type="entry name" value="Aldolase/citrate-lyase_domain"/>
</dbReference>
<comment type="caution">
    <text evidence="27">The sequence shown here is derived from an EMBL/GenBank/DDBJ whole genome shotgun (WGS) entry which is preliminary data.</text>
</comment>
<evidence type="ECO:0000256" key="12">
    <source>
        <dbReference type="ARBA" id="ARBA00023239"/>
    </source>
</evidence>
<evidence type="ECO:0000313" key="27">
    <source>
        <dbReference type="EMBL" id="PFX19008.1"/>
    </source>
</evidence>
<evidence type="ECO:0000256" key="5">
    <source>
        <dbReference type="ARBA" id="ARBA00022679"/>
    </source>
</evidence>
<evidence type="ECO:0000259" key="26">
    <source>
        <dbReference type="Pfam" id="PF03328"/>
    </source>
</evidence>
<evidence type="ECO:0000256" key="22">
    <source>
        <dbReference type="ARBA" id="ARBA00076788"/>
    </source>
</evidence>
<evidence type="ECO:0000256" key="15">
    <source>
        <dbReference type="ARBA" id="ARBA00051672"/>
    </source>
</evidence>
<evidence type="ECO:0000256" key="4">
    <source>
        <dbReference type="ARBA" id="ARBA00012636"/>
    </source>
</evidence>
<dbReference type="InterPro" id="IPR011206">
    <property type="entry name" value="Citrate_lyase_beta/mcl1/mcl2"/>
</dbReference>
<dbReference type="EMBL" id="LSMT01000381">
    <property type="protein sequence ID" value="PFX19008.1"/>
    <property type="molecule type" value="Genomic_DNA"/>
</dbReference>
<organism evidence="27 28">
    <name type="scientific">Stylophora pistillata</name>
    <name type="common">Smooth cauliflower coral</name>
    <dbReference type="NCBI Taxonomy" id="50429"/>
    <lineage>
        <taxon>Eukaryota</taxon>
        <taxon>Metazoa</taxon>
        <taxon>Cnidaria</taxon>
        <taxon>Anthozoa</taxon>
        <taxon>Hexacorallia</taxon>
        <taxon>Scleractinia</taxon>
        <taxon>Astrocoeniina</taxon>
        <taxon>Pocilloporidae</taxon>
        <taxon>Stylophora</taxon>
    </lineage>
</organism>
<feature type="binding site" evidence="24">
    <location>
        <position position="160"/>
    </location>
    <ligand>
        <name>substrate</name>
    </ligand>
</feature>
<comment type="subcellular location">
    <subcellularLocation>
        <location evidence="2">Mitochondrion</location>
    </subcellularLocation>
</comment>
<accession>A0A2B4RRQ1</accession>
<evidence type="ECO:0000256" key="16">
    <source>
        <dbReference type="ARBA" id="ARBA00055540"/>
    </source>
</evidence>
<keyword evidence="6 25" id="KW-0479">Metal-binding</keyword>
<evidence type="ECO:0000313" key="28">
    <source>
        <dbReference type="Proteomes" id="UP000225706"/>
    </source>
</evidence>
<dbReference type="Proteomes" id="UP000225706">
    <property type="component" value="Unassembled WGS sequence"/>
</dbReference>
<dbReference type="PIRSF" id="PIRSF015582">
    <property type="entry name" value="Cit_lyase_B"/>
    <property type="match status" value="1"/>
</dbReference>
<feature type="binding site" evidence="25">
    <location>
        <position position="193"/>
    </location>
    <ligand>
        <name>Mg(2+)</name>
        <dbReference type="ChEBI" id="CHEBI:18420"/>
    </ligand>
</feature>
<keyword evidence="11" id="KW-0496">Mitochondrion</keyword>
<sequence>MFGGGKLCKIILKNNHLRLLLLSRNLCGVKGRTPRRSFLYIPGNEERKVSKATGLNSDCVVLDCEDGVASNKKGEARNTIHNILGQLNFGSSEVCVRINSIESGLAEDDLKAALTAKELPDSIVVPKVDSVQHLDWLSNQVSSIMKSSAEKKLGLITQVESALSLLNLHAVCEHGTSTDRPFRFEALVFGSDDFLVSIGATRTKDAKELLHARQSVVVHAKAFGLQAIDMVYINFKDPEGLQAQAEEGARFGYTGKQIIHPGQIEIVNKSFSPSEEKVKWATDLVNAFEEQERVGKGAINFHGNMIDMPTVQQARNVLRLAEATQEK</sequence>
<dbReference type="Pfam" id="PF03328">
    <property type="entry name" value="HpcH_HpaI"/>
    <property type="match status" value="1"/>
</dbReference>
<evidence type="ECO:0000256" key="9">
    <source>
        <dbReference type="ARBA" id="ARBA00022946"/>
    </source>
</evidence>
<dbReference type="AlphaFoldDB" id="A0A2B4RRQ1"/>
<reference evidence="28" key="1">
    <citation type="journal article" date="2017" name="bioRxiv">
        <title>Comparative analysis of the genomes of Stylophora pistillata and Acropora digitifera provides evidence for extensive differences between species of corals.</title>
        <authorList>
            <person name="Voolstra C.R."/>
            <person name="Li Y."/>
            <person name="Liew Y.J."/>
            <person name="Baumgarten S."/>
            <person name="Zoccola D."/>
            <person name="Flot J.-F."/>
            <person name="Tambutte S."/>
            <person name="Allemand D."/>
            <person name="Aranda M."/>
        </authorList>
    </citation>
    <scope>NUCLEOTIDE SEQUENCE [LARGE SCALE GENOMIC DNA]</scope>
</reference>
<evidence type="ECO:0000256" key="25">
    <source>
        <dbReference type="PIRSR" id="PIRSR015582-2"/>
    </source>
</evidence>
<feature type="domain" description="HpcH/HpaI aldolase/citrate lyase" evidence="26">
    <location>
        <begin position="36"/>
        <end position="261"/>
    </location>
</feature>
<evidence type="ECO:0000256" key="13">
    <source>
        <dbReference type="ARBA" id="ARBA00047918"/>
    </source>
</evidence>
<dbReference type="InterPro" id="IPR015813">
    <property type="entry name" value="Pyrv/PenolPyrv_kinase-like_dom"/>
</dbReference>
<dbReference type="GO" id="GO:0016787">
    <property type="term" value="F:hydrolase activity"/>
    <property type="evidence" value="ECO:0007669"/>
    <property type="project" value="UniProtKB-KW"/>
</dbReference>
<evidence type="ECO:0000256" key="8">
    <source>
        <dbReference type="ARBA" id="ARBA00022842"/>
    </source>
</evidence>
<evidence type="ECO:0000256" key="19">
    <source>
        <dbReference type="ARBA" id="ARBA00066840"/>
    </source>
</evidence>
<dbReference type="FunFam" id="3.20.20.60:FF:000014">
    <property type="entry name" value="Citrate lyase subunit beta-like protein"/>
    <property type="match status" value="1"/>
</dbReference>
<dbReference type="PANTHER" id="PTHR11105:SF0">
    <property type="entry name" value="CITRAMALYL-COA LYASE, MITOCHONDRIAL"/>
    <property type="match status" value="1"/>
</dbReference>
<keyword evidence="12 27" id="KW-0456">Lyase</keyword>
<evidence type="ECO:0000256" key="21">
    <source>
        <dbReference type="ARBA" id="ARBA00076231"/>
    </source>
</evidence>
<protein>
    <recommendedName>
        <fullName evidence="20">Citramalyl-CoA lyase, mitochondrial</fullName>
        <ecNumber evidence="4">2.3.3.9</ecNumber>
        <ecNumber evidence="18">3.1.2.30</ecNumber>
        <ecNumber evidence="19">4.1.3.25</ecNumber>
    </recommendedName>
    <alternativeName>
        <fullName evidence="22">(3S)-malyl-CoA thioesterase</fullName>
    </alternativeName>
    <alternativeName>
        <fullName evidence="23">Beta-methylmalate synthase</fullName>
    </alternativeName>
    <alternativeName>
        <fullName evidence="21">Malate synthase</fullName>
    </alternativeName>
</protein>
<evidence type="ECO:0000256" key="18">
    <source>
        <dbReference type="ARBA" id="ARBA00066460"/>
    </source>
</evidence>
<keyword evidence="28" id="KW-1185">Reference proteome</keyword>
<comment type="subunit">
    <text evidence="3">Homotrimer.</text>
</comment>
<keyword evidence="8 25" id="KW-0460">Magnesium</keyword>
<keyword evidence="7" id="KW-0378">Hydrolase</keyword>